<evidence type="ECO:0000256" key="4">
    <source>
        <dbReference type="ARBA" id="ARBA00022692"/>
    </source>
</evidence>
<dbReference type="Proteomes" id="UP000068447">
    <property type="component" value="Chromosome"/>
</dbReference>
<evidence type="ECO:0000256" key="8">
    <source>
        <dbReference type="SAM" id="Phobius"/>
    </source>
</evidence>
<feature type="transmembrane region" description="Helical" evidence="8">
    <location>
        <begin position="125"/>
        <end position="151"/>
    </location>
</feature>
<evidence type="ECO:0000256" key="5">
    <source>
        <dbReference type="ARBA" id="ARBA00022989"/>
    </source>
</evidence>
<keyword evidence="6 8" id="KW-0472">Membrane</keyword>
<comment type="subcellular location">
    <subcellularLocation>
        <location evidence="1">Cell membrane</location>
        <topology evidence="1">Multi-pass membrane protein</topology>
    </subcellularLocation>
    <subcellularLocation>
        <location evidence="7">Membrane</location>
        <topology evidence="7">Multi-pass membrane protein</topology>
    </subcellularLocation>
</comment>
<dbReference type="PANTHER" id="PTHR42703:SF1">
    <property type="entry name" value="NA(+)_H(+) ANTIPORTER SUBUNIT D1"/>
    <property type="match status" value="1"/>
</dbReference>
<reference evidence="10 11" key="1">
    <citation type="submission" date="2015-12" db="EMBL/GenBank/DDBJ databases">
        <title>Complete genome of Lacimicrobium alkaliphilum KCTC 32984.</title>
        <authorList>
            <person name="Kim S.-G."/>
            <person name="Lee Y.-J."/>
        </authorList>
    </citation>
    <scope>NUCLEOTIDE SEQUENCE [LARGE SCALE GENOMIC DNA]</scope>
    <source>
        <strain evidence="10 11">YelD216</strain>
    </source>
</reference>
<feature type="transmembrane region" description="Helical" evidence="8">
    <location>
        <begin position="307"/>
        <end position="325"/>
    </location>
</feature>
<feature type="domain" description="NADH:quinone oxidoreductase/Mrp antiporter transmembrane" evidence="9">
    <location>
        <begin position="130"/>
        <end position="426"/>
    </location>
</feature>
<dbReference type="InterPro" id="IPR001750">
    <property type="entry name" value="ND/Mrp_TM"/>
</dbReference>
<name>A0A0U2Z994_9ALTE</name>
<proteinExistence type="inferred from homology"/>
<dbReference type="RefSeq" id="WP_062480744.1">
    <property type="nucleotide sequence ID" value="NZ_CP013650.1"/>
</dbReference>
<feature type="transmembrane region" description="Helical" evidence="8">
    <location>
        <begin position="36"/>
        <end position="54"/>
    </location>
</feature>
<dbReference type="GO" id="GO:0042773">
    <property type="term" value="P:ATP synthesis coupled electron transport"/>
    <property type="evidence" value="ECO:0007669"/>
    <property type="project" value="InterPro"/>
</dbReference>
<keyword evidence="5 8" id="KW-1133">Transmembrane helix</keyword>
<evidence type="ECO:0000256" key="7">
    <source>
        <dbReference type="RuleBase" id="RU000320"/>
    </source>
</evidence>
<sequence>MTSHLPVLPILIPLFGALFMLLPPFAGPEKYQWRRFATLVLMLLQISCSVSLMLEVIQQGATFYALGNWQAPFGIVLFADRLAVLLVVLNGVLGLGATLYAFAGIDREGKYFHPLLQFQLMGINGAFLTGDLFNLFVFFEILLIASYALLIHGGGKQKTLANVHYVILNLIGSSLFLFALGTLYGTTGTLNIADMALRISQLSAGEQVIAKAGGLLLLIVFGLKAAMLPLHFWLPRTYAAASAPVAALFAIMTKVGIYGIFRVYTVIFGEQAGELADMVQPWIWPLAFLTIIVGAIGALASPNLRHLAANLVVISVGTLLIAFALRTPEATAAGLYYLVHSTLVTGALFLIADMIGQQRGKALDWFVMARKVSQPALLGILFFVAAMTVAGLPPFSGFIGKLIILQSAHSAAEMLWIWPVILIAGLISIIALSRAGTTLFWRYTGDGDKSQLQTLSRWQVSGAVLLLVASPLLVIFGAAVTQYTDAAAAQLHQLQGLFEVMNLQEAAK</sequence>
<dbReference type="KEGG" id="lal:AT746_12340"/>
<keyword evidence="3" id="KW-1003">Cell membrane</keyword>
<evidence type="ECO:0000256" key="1">
    <source>
        <dbReference type="ARBA" id="ARBA00004651"/>
    </source>
</evidence>
<comment type="similarity">
    <text evidence="2">Belongs to the CPA3 antiporters (TC 2.A.63) subunit D family.</text>
</comment>
<evidence type="ECO:0000259" key="9">
    <source>
        <dbReference type="Pfam" id="PF00361"/>
    </source>
</evidence>
<dbReference type="NCBIfam" id="NF009309">
    <property type="entry name" value="PRK12666.1"/>
    <property type="match status" value="1"/>
</dbReference>
<dbReference type="STRING" id="1526571.AT746_12340"/>
<gene>
    <name evidence="10" type="ORF">AT746_12340</name>
</gene>
<evidence type="ECO:0000256" key="6">
    <source>
        <dbReference type="ARBA" id="ARBA00023136"/>
    </source>
</evidence>
<evidence type="ECO:0000313" key="11">
    <source>
        <dbReference type="Proteomes" id="UP000068447"/>
    </source>
</evidence>
<keyword evidence="4 7" id="KW-0812">Transmembrane</keyword>
<dbReference type="AlphaFoldDB" id="A0A0U2Z994"/>
<dbReference type="PRINTS" id="PR01437">
    <property type="entry name" value="NUOXDRDTASE4"/>
</dbReference>
<dbReference type="EMBL" id="CP013650">
    <property type="protein sequence ID" value="ALS98980.1"/>
    <property type="molecule type" value="Genomic_DNA"/>
</dbReference>
<dbReference type="Pfam" id="PF00361">
    <property type="entry name" value="Proton_antipo_M"/>
    <property type="match status" value="1"/>
</dbReference>
<feature type="transmembrane region" description="Helical" evidence="8">
    <location>
        <begin position="376"/>
        <end position="395"/>
    </location>
</feature>
<feature type="transmembrane region" description="Helical" evidence="8">
    <location>
        <begin position="415"/>
        <end position="441"/>
    </location>
</feature>
<protein>
    <submittedName>
        <fullName evidence="10">Cation:proton antiporter</fullName>
    </submittedName>
</protein>
<organism evidence="10 11">
    <name type="scientific">Lacimicrobium alkaliphilum</name>
    <dbReference type="NCBI Taxonomy" id="1526571"/>
    <lineage>
        <taxon>Bacteria</taxon>
        <taxon>Pseudomonadati</taxon>
        <taxon>Pseudomonadota</taxon>
        <taxon>Gammaproteobacteria</taxon>
        <taxon>Alteromonadales</taxon>
        <taxon>Alteromonadaceae</taxon>
        <taxon>Lacimicrobium</taxon>
    </lineage>
</organism>
<evidence type="ECO:0000256" key="3">
    <source>
        <dbReference type="ARBA" id="ARBA00022475"/>
    </source>
</evidence>
<feature type="transmembrane region" description="Helical" evidence="8">
    <location>
        <begin position="204"/>
        <end position="226"/>
    </location>
</feature>
<feature type="transmembrane region" description="Helical" evidence="8">
    <location>
        <begin position="281"/>
        <end position="300"/>
    </location>
</feature>
<evidence type="ECO:0000256" key="2">
    <source>
        <dbReference type="ARBA" id="ARBA00005346"/>
    </source>
</evidence>
<dbReference type="GO" id="GO:0005886">
    <property type="term" value="C:plasma membrane"/>
    <property type="evidence" value="ECO:0007669"/>
    <property type="project" value="UniProtKB-SubCell"/>
</dbReference>
<dbReference type="InterPro" id="IPR050586">
    <property type="entry name" value="CPA3_Na-H_Antiporter_D"/>
</dbReference>
<feature type="transmembrane region" description="Helical" evidence="8">
    <location>
        <begin position="6"/>
        <end position="24"/>
    </location>
</feature>
<feature type="transmembrane region" description="Helical" evidence="8">
    <location>
        <begin position="462"/>
        <end position="483"/>
    </location>
</feature>
<keyword evidence="11" id="KW-1185">Reference proteome</keyword>
<feature type="transmembrane region" description="Helical" evidence="8">
    <location>
        <begin position="238"/>
        <end position="261"/>
    </location>
</feature>
<dbReference type="InterPro" id="IPR003918">
    <property type="entry name" value="NADH_UbQ_OxRdtase"/>
</dbReference>
<accession>A0A0U2Z994</accession>
<feature type="transmembrane region" description="Helical" evidence="8">
    <location>
        <begin position="163"/>
        <end position="184"/>
    </location>
</feature>
<evidence type="ECO:0000313" key="10">
    <source>
        <dbReference type="EMBL" id="ALS98980.1"/>
    </source>
</evidence>
<feature type="transmembrane region" description="Helical" evidence="8">
    <location>
        <begin position="84"/>
        <end position="105"/>
    </location>
</feature>
<feature type="transmembrane region" description="Helical" evidence="8">
    <location>
        <begin position="337"/>
        <end position="355"/>
    </location>
</feature>
<dbReference type="GO" id="GO:0008137">
    <property type="term" value="F:NADH dehydrogenase (ubiquinone) activity"/>
    <property type="evidence" value="ECO:0007669"/>
    <property type="project" value="InterPro"/>
</dbReference>
<dbReference type="OrthoDB" id="9768329at2"/>
<dbReference type="PANTHER" id="PTHR42703">
    <property type="entry name" value="NADH DEHYDROGENASE"/>
    <property type="match status" value="1"/>
</dbReference>